<dbReference type="Pfam" id="PF01402">
    <property type="entry name" value="RHH_1"/>
    <property type="match status" value="1"/>
</dbReference>
<comment type="caution">
    <text evidence="3">The sequence shown here is derived from an EMBL/GenBank/DDBJ whole genome shotgun (WGS) entry which is preliminary data.</text>
</comment>
<gene>
    <name evidence="3" type="ORF">E0H50_13790</name>
</gene>
<dbReference type="Proteomes" id="UP000292695">
    <property type="component" value="Unassembled WGS sequence"/>
</dbReference>
<accession>A0A4R0IPR6</accession>
<feature type="domain" description="Ribbon-helix-helix protein CopG" evidence="2">
    <location>
        <begin position="30"/>
        <end position="67"/>
    </location>
</feature>
<reference evidence="3 4" key="1">
    <citation type="submission" date="2019-02" db="EMBL/GenBank/DDBJ databases">
        <title>Kribbella capetownensis sp. nov. and Kribbella speibonae sp. nov., isolated from soil.</title>
        <authorList>
            <person name="Curtis S.M."/>
            <person name="Norton I."/>
            <person name="Everest G.J."/>
            <person name="Meyers P.R."/>
        </authorList>
    </citation>
    <scope>NUCLEOTIDE SEQUENCE [LARGE SCALE GENOMIC DNA]</scope>
    <source>
        <strain evidence="3 4">DSM 27082</strain>
    </source>
</reference>
<evidence type="ECO:0000313" key="3">
    <source>
        <dbReference type="EMBL" id="TCC34957.1"/>
    </source>
</evidence>
<evidence type="ECO:0000313" key="4">
    <source>
        <dbReference type="Proteomes" id="UP000292695"/>
    </source>
</evidence>
<evidence type="ECO:0000256" key="1">
    <source>
        <dbReference type="SAM" id="MobiDB-lite"/>
    </source>
</evidence>
<keyword evidence="4" id="KW-1185">Reference proteome</keyword>
<sequence length="96" mass="10642">MEITMPEVQKLDTERANRGGTDTPGVDNARLQIVLGREAMTSLKEIAGRKGINVSEAVRRAVSLWEYTERAMDRGATLATIEDENGKTKIREVVLL</sequence>
<dbReference type="EMBL" id="SJKA01000004">
    <property type="protein sequence ID" value="TCC34957.1"/>
    <property type="molecule type" value="Genomic_DNA"/>
</dbReference>
<evidence type="ECO:0000259" key="2">
    <source>
        <dbReference type="Pfam" id="PF01402"/>
    </source>
</evidence>
<dbReference type="InterPro" id="IPR002145">
    <property type="entry name" value="CopG"/>
</dbReference>
<feature type="region of interest" description="Disordered" evidence="1">
    <location>
        <begin position="1"/>
        <end position="26"/>
    </location>
</feature>
<proteinExistence type="predicted"/>
<dbReference type="GO" id="GO:0006355">
    <property type="term" value="P:regulation of DNA-templated transcription"/>
    <property type="evidence" value="ECO:0007669"/>
    <property type="project" value="InterPro"/>
</dbReference>
<name>A0A4R0IPR6_9ACTN</name>
<organism evidence="3 4">
    <name type="scientific">Kribbella sindirgiensis</name>
    <dbReference type="NCBI Taxonomy" id="1124744"/>
    <lineage>
        <taxon>Bacteria</taxon>
        <taxon>Bacillati</taxon>
        <taxon>Actinomycetota</taxon>
        <taxon>Actinomycetes</taxon>
        <taxon>Propionibacteriales</taxon>
        <taxon>Kribbellaceae</taxon>
        <taxon>Kribbella</taxon>
    </lineage>
</organism>
<dbReference type="AlphaFoldDB" id="A0A4R0IPR6"/>
<protein>
    <submittedName>
        <fullName evidence="3">Ribbon-helix-helix protein, CopG family</fullName>
    </submittedName>
</protein>